<dbReference type="Proteomes" id="UP000019141">
    <property type="component" value="Unassembled WGS sequence"/>
</dbReference>
<dbReference type="HOGENOM" id="CLU_2823064_0_0_7"/>
<sequence length="66" mass="8024">MTLVTPEKTLKFIGKNRFDAKRKALRFWYTHRDTLHENMQEFAKNCRLSADQKVITYRPNHPVREF</sequence>
<accession>W4LMS5</accession>
<organism evidence="1 2">
    <name type="scientific">Entotheonella factor</name>
    <dbReference type="NCBI Taxonomy" id="1429438"/>
    <lineage>
        <taxon>Bacteria</taxon>
        <taxon>Pseudomonadati</taxon>
        <taxon>Nitrospinota/Tectimicrobiota group</taxon>
        <taxon>Candidatus Tectimicrobiota</taxon>
        <taxon>Candidatus Entotheonellia</taxon>
        <taxon>Candidatus Entotheonellales</taxon>
        <taxon>Candidatus Entotheonellaceae</taxon>
        <taxon>Candidatus Entotheonella</taxon>
    </lineage>
</organism>
<evidence type="ECO:0000313" key="1">
    <source>
        <dbReference type="EMBL" id="ETW99267.1"/>
    </source>
</evidence>
<evidence type="ECO:0000313" key="2">
    <source>
        <dbReference type="Proteomes" id="UP000019141"/>
    </source>
</evidence>
<reference evidence="1 2" key="1">
    <citation type="journal article" date="2014" name="Nature">
        <title>An environmental bacterial taxon with a large and distinct metabolic repertoire.</title>
        <authorList>
            <person name="Wilson M.C."/>
            <person name="Mori T."/>
            <person name="Ruckert C."/>
            <person name="Uria A.R."/>
            <person name="Helf M.J."/>
            <person name="Takada K."/>
            <person name="Gernert C."/>
            <person name="Steffens U.A."/>
            <person name="Heycke N."/>
            <person name="Schmitt S."/>
            <person name="Rinke C."/>
            <person name="Helfrich E.J."/>
            <person name="Brachmann A.O."/>
            <person name="Gurgui C."/>
            <person name="Wakimoto T."/>
            <person name="Kracht M."/>
            <person name="Crusemann M."/>
            <person name="Hentschel U."/>
            <person name="Abe I."/>
            <person name="Matsunaga S."/>
            <person name="Kalinowski J."/>
            <person name="Takeyama H."/>
            <person name="Piel J."/>
        </authorList>
    </citation>
    <scope>NUCLEOTIDE SEQUENCE [LARGE SCALE GENOMIC DNA]</scope>
    <source>
        <strain evidence="2">TSY1</strain>
    </source>
</reference>
<gene>
    <name evidence="1" type="ORF">ETSY1_15600</name>
</gene>
<comment type="caution">
    <text evidence="1">The sequence shown here is derived from an EMBL/GenBank/DDBJ whole genome shotgun (WGS) entry which is preliminary data.</text>
</comment>
<protein>
    <submittedName>
        <fullName evidence="1">Uncharacterized protein</fullName>
    </submittedName>
</protein>
<proteinExistence type="predicted"/>
<keyword evidence="2" id="KW-1185">Reference proteome</keyword>
<name>W4LMS5_ENTF1</name>
<dbReference type="AlphaFoldDB" id="W4LMS5"/>
<dbReference type="EMBL" id="AZHW01000466">
    <property type="protein sequence ID" value="ETW99267.1"/>
    <property type="molecule type" value="Genomic_DNA"/>
</dbReference>